<dbReference type="InterPro" id="IPR008271">
    <property type="entry name" value="Ser/Thr_kinase_AS"/>
</dbReference>
<name>A0A6C0EAK9_9ZZZZ</name>
<evidence type="ECO:0000256" key="1">
    <source>
        <dbReference type="ARBA" id="ARBA00022527"/>
    </source>
</evidence>
<evidence type="ECO:0000259" key="6">
    <source>
        <dbReference type="PROSITE" id="PS50011"/>
    </source>
</evidence>
<dbReference type="SUPFAM" id="SSF56112">
    <property type="entry name" value="Protein kinase-like (PK-like)"/>
    <property type="match status" value="1"/>
</dbReference>
<protein>
    <recommendedName>
        <fullName evidence="6">Protein kinase domain-containing protein</fullName>
    </recommendedName>
</protein>
<proteinExistence type="predicted"/>
<dbReference type="SMART" id="SM00220">
    <property type="entry name" value="S_TKc"/>
    <property type="match status" value="1"/>
</dbReference>
<organism evidence="7">
    <name type="scientific">viral metagenome</name>
    <dbReference type="NCBI Taxonomy" id="1070528"/>
    <lineage>
        <taxon>unclassified sequences</taxon>
        <taxon>metagenomes</taxon>
        <taxon>organismal metagenomes</taxon>
    </lineage>
</organism>
<evidence type="ECO:0000256" key="5">
    <source>
        <dbReference type="ARBA" id="ARBA00022840"/>
    </source>
</evidence>
<keyword evidence="1" id="KW-0723">Serine/threonine-protein kinase</keyword>
<dbReference type="GO" id="GO:0004674">
    <property type="term" value="F:protein serine/threonine kinase activity"/>
    <property type="evidence" value="ECO:0007669"/>
    <property type="project" value="UniProtKB-KW"/>
</dbReference>
<dbReference type="GO" id="GO:0005634">
    <property type="term" value="C:nucleus"/>
    <property type="evidence" value="ECO:0007669"/>
    <property type="project" value="TreeGrafter"/>
</dbReference>
<dbReference type="PROSITE" id="PS50011">
    <property type="entry name" value="PROTEIN_KINASE_DOM"/>
    <property type="match status" value="1"/>
</dbReference>
<dbReference type="PROSITE" id="PS00107">
    <property type="entry name" value="PROTEIN_KINASE_ATP"/>
    <property type="match status" value="1"/>
</dbReference>
<dbReference type="AlphaFoldDB" id="A0A6C0EAK9"/>
<evidence type="ECO:0000256" key="3">
    <source>
        <dbReference type="ARBA" id="ARBA00022741"/>
    </source>
</evidence>
<dbReference type="InterPro" id="IPR000719">
    <property type="entry name" value="Prot_kinase_dom"/>
</dbReference>
<dbReference type="PANTHER" id="PTHR45646:SF11">
    <property type="entry name" value="SERINE_THREONINE-PROTEIN KINASE DOA"/>
    <property type="match status" value="1"/>
</dbReference>
<keyword evidence="5" id="KW-0067">ATP-binding</keyword>
<dbReference type="Pfam" id="PF00069">
    <property type="entry name" value="Pkinase"/>
    <property type="match status" value="2"/>
</dbReference>
<dbReference type="GO" id="GO:0005524">
    <property type="term" value="F:ATP binding"/>
    <property type="evidence" value="ECO:0007669"/>
    <property type="project" value="UniProtKB-KW"/>
</dbReference>
<dbReference type="InterPro" id="IPR051175">
    <property type="entry name" value="CLK_kinases"/>
</dbReference>
<dbReference type="Gene3D" id="3.30.200.20">
    <property type="entry name" value="Phosphorylase Kinase, domain 1"/>
    <property type="match status" value="1"/>
</dbReference>
<reference evidence="7" key="1">
    <citation type="journal article" date="2020" name="Nature">
        <title>Giant virus diversity and host interactions through global metagenomics.</title>
        <authorList>
            <person name="Schulz F."/>
            <person name="Roux S."/>
            <person name="Paez-Espino D."/>
            <person name="Jungbluth S."/>
            <person name="Walsh D.A."/>
            <person name="Denef V.J."/>
            <person name="McMahon K.D."/>
            <person name="Konstantinidis K.T."/>
            <person name="Eloe-Fadrosh E.A."/>
            <person name="Kyrpides N.C."/>
            <person name="Woyke T."/>
        </authorList>
    </citation>
    <scope>NUCLEOTIDE SEQUENCE</scope>
    <source>
        <strain evidence="7">GVMAG-M-3300023179-27</strain>
    </source>
</reference>
<dbReference type="InterPro" id="IPR017441">
    <property type="entry name" value="Protein_kinase_ATP_BS"/>
</dbReference>
<dbReference type="Gene3D" id="1.10.510.10">
    <property type="entry name" value="Transferase(Phosphotransferase) domain 1"/>
    <property type="match status" value="1"/>
</dbReference>
<dbReference type="EMBL" id="MN739780">
    <property type="protein sequence ID" value="QHT26166.1"/>
    <property type="molecule type" value="Genomic_DNA"/>
</dbReference>
<evidence type="ECO:0000256" key="2">
    <source>
        <dbReference type="ARBA" id="ARBA00022679"/>
    </source>
</evidence>
<sequence length="423" mass="49273">MSYKYIIIYVMYIIMSGDYEDDCFIDWTGDIFNNRYIMISKLGHGSFSSVWLSYDHTQNKYVAIKIFNSCDYDDGKKELAIYDEVKKLNIINTMTYIDSFEHKDEDDIYLCMVMNLMGCSVYNLIRNKVPIGIPNIVHIVKNVLLTIDKMHDNKFIHTDIKPENILIDKLPKHIVDKCNEINTLFQCTNKKKKKAVKHISECSRLAKEKYINNNEDDSNSSTNVELISNNISSSFVFDSTTSIYVVDLGTCLLPEDERNKCIQTRYYRAPEVLLELKYQENVDIWSLGCAIYEMMTGEILFDPDDTQTNIDKEHLYTISSKLGHIPEHMINQSVNCEMFFTKDKKRYRGYESINYDSVIKKMLKTIVDDTDSNKIQAMYLIDLTMQMLVIDPDKRITAKKALHHELFTNVTSYDHSEGHSLKN</sequence>
<keyword evidence="4" id="KW-0418">Kinase</keyword>
<evidence type="ECO:0000256" key="4">
    <source>
        <dbReference type="ARBA" id="ARBA00022777"/>
    </source>
</evidence>
<dbReference type="PROSITE" id="PS00108">
    <property type="entry name" value="PROTEIN_KINASE_ST"/>
    <property type="match status" value="1"/>
</dbReference>
<evidence type="ECO:0000313" key="7">
    <source>
        <dbReference type="EMBL" id="QHT26166.1"/>
    </source>
</evidence>
<feature type="domain" description="Protein kinase" evidence="6">
    <location>
        <begin position="36"/>
        <end position="407"/>
    </location>
</feature>
<keyword evidence="3" id="KW-0547">Nucleotide-binding</keyword>
<keyword evidence="2" id="KW-0808">Transferase</keyword>
<dbReference type="InterPro" id="IPR011009">
    <property type="entry name" value="Kinase-like_dom_sf"/>
</dbReference>
<accession>A0A6C0EAK9</accession>
<dbReference type="PANTHER" id="PTHR45646">
    <property type="entry name" value="SERINE/THREONINE-PROTEIN KINASE DOA-RELATED"/>
    <property type="match status" value="1"/>
</dbReference>